<keyword evidence="1" id="KW-0808">Transferase</keyword>
<sequence length="193" mass="21749">MNWNGLLSRIRFRLSAWVRPRMVYGFQRGDGVFLKRTRVSNMTRIEHIDKLMVEDNVYIGHFNLLDSSGGLYIGEGCQVTNYVSVLTHSSHVAIRLYGREYLTRDNHVGYLKKPTRLGPYSFIGPHSVLMPGVELGKGSIVSAYSFVPAGEYPDFAILAGNPARVVGDTRDGDAEWLAQSPELHRLYEAWAND</sequence>
<dbReference type="Gene3D" id="2.160.10.10">
    <property type="entry name" value="Hexapeptide repeat proteins"/>
    <property type="match status" value="1"/>
</dbReference>
<evidence type="ECO:0000313" key="2">
    <source>
        <dbReference type="Proteomes" id="UP000178776"/>
    </source>
</evidence>
<dbReference type="SUPFAM" id="SSF51161">
    <property type="entry name" value="Trimeric LpxA-like enzymes"/>
    <property type="match status" value="1"/>
</dbReference>
<dbReference type="Proteomes" id="UP000178776">
    <property type="component" value="Chromosome"/>
</dbReference>
<dbReference type="STRING" id="1108595.BKX93_16840"/>
<proteinExistence type="predicted"/>
<dbReference type="RefSeq" id="WP_046157434.1">
    <property type="nucleotide sequence ID" value="NZ_CP017707.1"/>
</dbReference>
<organism evidence="1 2">
    <name type="scientific">Chromobacterium vaccinii</name>
    <dbReference type="NCBI Taxonomy" id="1108595"/>
    <lineage>
        <taxon>Bacteria</taxon>
        <taxon>Pseudomonadati</taxon>
        <taxon>Pseudomonadota</taxon>
        <taxon>Betaproteobacteria</taxon>
        <taxon>Neisseriales</taxon>
        <taxon>Chromobacteriaceae</taxon>
        <taxon>Chromobacterium</taxon>
    </lineage>
</organism>
<gene>
    <name evidence="1" type="ORF">BKX93_16840</name>
</gene>
<dbReference type="InterPro" id="IPR011004">
    <property type="entry name" value="Trimer_LpxA-like_sf"/>
</dbReference>
<reference evidence="1 2" key="1">
    <citation type="submission" date="2016-10" db="EMBL/GenBank/DDBJ databases">
        <title>Chromobacterium muskegensis sp. nov., an insecticidal bacterium isolated from Sphagnum bogs.</title>
        <authorList>
            <person name="Sparks M.E."/>
            <person name="Blackburn M.B."/>
            <person name="Gundersen-Rindal D.E."/>
            <person name="Mitchell A."/>
            <person name="Farrar R."/>
            <person name="Kuhar D."/>
        </authorList>
    </citation>
    <scope>NUCLEOTIDE SEQUENCE [LARGE SCALE GENOMIC DNA]</scope>
    <source>
        <strain evidence="1 2">21-1</strain>
    </source>
</reference>
<dbReference type="EMBL" id="CP017707">
    <property type="protein sequence ID" value="AOZ51501.1"/>
    <property type="molecule type" value="Genomic_DNA"/>
</dbReference>
<dbReference type="PANTHER" id="PTHR23416:SF78">
    <property type="entry name" value="LIPOPOLYSACCHARIDE BIOSYNTHESIS O-ACETYL TRANSFERASE WBBJ-RELATED"/>
    <property type="match status" value="1"/>
</dbReference>
<protein>
    <submittedName>
        <fullName evidence="1">Transferase</fullName>
    </submittedName>
</protein>
<dbReference type="KEGG" id="cvc:BKX93_16840"/>
<dbReference type="GO" id="GO:0016740">
    <property type="term" value="F:transferase activity"/>
    <property type="evidence" value="ECO:0007669"/>
    <property type="project" value="UniProtKB-KW"/>
</dbReference>
<accession>A0A1D9LJX5</accession>
<dbReference type="InterPro" id="IPR051159">
    <property type="entry name" value="Hexapeptide_acetyltransf"/>
</dbReference>
<dbReference type="Pfam" id="PF00132">
    <property type="entry name" value="Hexapep"/>
    <property type="match status" value="1"/>
</dbReference>
<name>A0A1D9LJX5_9NEIS</name>
<dbReference type="AlphaFoldDB" id="A0A1D9LJX5"/>
<dbReference type="InterPro" id="IPR001451">
    <property type="entry name" value="Hexapep"/>
</dbReference>
<evidence type="ECO:0000313" key="1">
    <source>
        <dbReference type="EMBL" id="AOZ51501.1"/>
    </source>
</evidence>
<dbReference type="GeneID" id="68842875"/>
<dbReference type="PANTHER" id="PTHR23416">
    <property type="entry name" value="SIALIC ACID SYNTHASE-RELATED"/>
    <property type="match status" value="1"/>
</dbReference>
<dbReference type="CDD" id="cd04647">
    <property type="entry name" value="LbH_MAT_like"/>
    <property type="match status" value="1"/>
</dbReference>